<feature type="domain" description="EGF-like" evidence="6">
    <location>
        <begin position="169"/>
        <end position="202"/>
    </location>
</feature>
<dbReference type="Proteomes" id="UP000244005">
    <property type="component" value="Unassembled WGS sequence"/>
</dbReference>
<evidence type="ECO:0000256" key="4">
    <source>
        <dbReference type="ARBA" id="ARBA00023034"/>
    </source>
</evidence>
<protein>
    <recommendedName>
        <fullName evidence="6">EGF-like domain-containing protein</fullName>
    </recommendedName>
</protein>
<feature type="disulfide bond" evidence="5">
    <location>
        <begin position="192"/>
        <end position="201"/>
    </location>
</feature>
<dbReference type="Gramene" id="Mp4g19540.2">
    <property type="protein sequence ID" value="Mp4g19540.2.cds"/>
    <property type="gene ID" value="Mp4g19540"/>
</dbReference>
<dbReference type="InterPro" id="IPR004263">
    <property type="entry name" value="Exostosin"/>
</dbReference>
<dbReference type="OMA" id="EIGRWFS"/>
<dbReference type="Gene3D" id="2.10.25.10">
    <property type="entry name" value="Laminin"/>
    <property type="match status" value="1"/>
</dbReference>
<keyword evidence="4" id="KW-0333">Golgi apparatus</keyword>
<keyword evidence="3" id="KW-0812">Transmembrane</keyword>
<evidence type="ECO:0000313" key="8">
    <source>
        <dbReference type="Proteomes" id="UP000244005"/>
    </source>
</evidence>
<dbReference type="PROSITE" id="PS50026">
    <property type="entry name" value="EGF_3"/>
    <property type="match status" value="1"/>
</dbReference>
<reference evidence="8" key="1">
    <citation type="journal article" date="2017" name="Cell">
        <title>Insights into land plant evolution garnered from the Marchantia polymorpha genome.</title>
        <authorList>
            <person name="Bowman J.L."/>
            <person name="Kohchi T."/>
            <person name="Yamato K.T."/>
            <person name="Jenkins J."/>
            <person name="Shu S."/>
            <person name="Ishizaki K."/>
            <person name="Yamaoka S."/>
            <person name="Nishihama R."/>
            <person name="Nakamura Y."/>
            <person name="Berger F."/>
            <person name="Adam C."/>
            <person name="Aki S.S."/>
            <person name="Althoff F."/>
            <person name="Araki T."/>
            <person name="Arteaga-Vazquez M.A."/>
            <person name="Balasubrmanian S."/>
            <person name="Barry K."/>
            <person name="Bauer D."/>
            <person name="Boehm C.R."/>
            <person name="Briginshaw L."/>
            <person name="Caballero-Perez J."/>
            <person name="Catarino B."/>
            <person name="Chen F."/>
            <person name="Chiyoda S."/>
            <person name="Chovatia M."/>
            <person name="Davies K.M."/>
            <person name="Delmans M."/>
            <person name="Demura T."/>
            <person name="Dierschke T."/>
            <person name="Dolan L."/>
            <person name="Dorantes-Acosta A.E."/>
            <person name="Eklund D.M."/>
            <person name="Florent S.N."/>
            <person name="Flores-Sandoval E."/>
            <person name="Fujiyama A."/>
            <person name="Fukuzawa H."/>
            <person name="Galik B."/>
            <person name="Grimanelli D."/>
            <person name="Grimwood J."/>
            <person name="Grossniklaus U."/>
            <person name="Hamada T."/>
            <person name="Haseloff J."/>
            <person name="Hetherington A.J."/>
            <person name="Higo A."/>
            <person name="Hirakawa Y."/>
            <person name="Hundley H.N."/>
            <person name="Ikeda Y."/>
            <person name="Inoue K."/>
            <person name="Inoue S.I."/>
            <person name="Ishida S."/>
            <person name="Jia Q."/>
            <person name="Kakita M."/>
            <person name="Kanazawa T."/>
            <person name="Kawai Y."/>
            <person name="Kawashima T."/>
            <person name="Kennedy M."/>
            <person name="Kinose K."/>
            <person name="Kinoshita T."/>
            <person name="Kohara Y."/>
            <person name="Koide E."/>
            <person name="Komatsu K."/>
            <person name="Kopischke S."/>
            <person name="Kubo M."/>
            <person name="Kyozuka J."/>
            <person name="Lagercrantz U."/>
            <person name="Lin S.S."/>
            <person name="Lindquist E."/>
            <person name="Lipzen A.M."/>
            <person name="Lu C.W."/>
            <person name="De Luna E."/>
            <person name="Martienssen R.A."/>
            <person name="Minamino N."/>
            <person name="Mizutani M."/>
            <person name="Mizutani M."/>
            <person name="Mochizuki N."/>
            <person name="Monte I."/>
            <person name="Mosher R."/>
            <person name="Nagasaki H."/>
            <person name="Nakagami H."/>
            <person name="Naramoto S."/>
            <person name="Nishitani K."/>
            <person name="Ohtani M."/>
            <person name="Okamoto T."/>
            <person name="Okumura M."/>
            <person name="Phillips J."/>
            <person name="Pollak B."/>
            <person name="Reinders A."/>
            <person name="Rovekamp M."/>
            <person name="Sano R."/>
            <person name="Sawa S."/>
            <person name="Schmid M.W."/>
            <person name="Shirakawa M."/>
            <person name="Solano R."/>
            <person name="Spunde A."/>
            <person name="Suetsugu N."/>
            <person name="Sugano S."/>
            <person name="Sugiyama A."/>
            <person name="Sun R."/>
            <person name="Suzuki Y."/>
            <person name="Takenaka M."/>
            <person name="Takezawa D."/>
            <person name="Tomogane H."/>
            <person name="Tsuzuki M."/>
            <person name="Ueda T."/>
            <person name="Umeda M."/>
            <person name="Ward J.M."/>
            <person name="Watanabe Y."/>
            <person name="Yazaki K."/>
            <person name="Yokoyama R."/>
            <person name="Yoshitake Y."/>
            <person name="Yotsui I."/>
            <person name="Zachgo S."/>
            <person name="Schmutz J."/>
        </authorList>
    </citation>
    <scope>NUCLEOTIDE SEQUENCE [LARGE SCALE GENOMIC DNA]</scope>
    <source>
        <strain evidence="8">Tak-1</strain>
    </source>
</reference>
<comment type="subcellular location">
    <subcellularLocation>
        <location evidence="1">Golgi apparatus membrane</location>
        <topology evidence="1">Single-pass type II membrane protein</topology>
    </subcellularLocation>
</comment>
<reference evidence="7" key="2">
    <citation type="submission" date="2017-12" db="EMBL/GenBank/DDBJ databases">
        <title>WGS assembly of Marchantia polymorpha.</title>
        <authorList>
            <person name="Bowman J.L."/>
            <person name="Kohchi T."/>
            <person name="Yamato K.T."/>
            <person name="Jenkins J."/>
            <person name="Shu S."/>
            <person name="Ishizaki K."/>
            <person name="Yamaoka S."/>
            <person name="Nishihama R."/>
            <person name="Nakamura Y."/>
            <person name="Berger F."/>
            <person name="Adam C."/>
            <person name="Aki S.S."/>
            <person name="Althoff F."/>
            <person name="Araki T."/>
            <person name="Arteaga-Vazquez M.A."/>
            <person name="Balasubrmanian S."/>
            <person name="Bauer D."/>
            <person name="Boehm C.R."/>
            <person name="Briginshaw L."/>
            <person name="Caballero-Perez J."/>
            <person name="Catarino B."/>
            <person name="Chen F."/>
            <person name="Chiyoda S."/>
            <person name="Chovatia M."/>
            <person name="Davies K.M."/>
            <person name="Delmans M."/>
            <person name="Demura T."/>
            <person name="Dierschke T."/>
            <person name="Dolan L."/>
            <person name="Dorantes-Acosta A.E."/>
            <person name="Eklund D.M."/>
            <person name="Florent S.N."/>
            <person name="Flores-Sandoval E."/>
            <person name="Fujiyama A."/>
            <person name="Fukuzawa H."/>
            <person name="Galik B."/>
            <person name="Grimanelli D."/>
            <person name="Grimwood J."/>
            <person name="Grossniklaus U."/>
            <person name="Hamada T."/>
            <person name="Haseloff J."/>
            <person name="Hetherington A.J."/>
            <person name="Higo A."/>
            <person name="Hirakawa Y."/>
            <person name="Hundley H.N."/>
            <person name="Ikeda Y."/>
            <person name="Inoue K."/>
            <person name="Inoue S."/>
            <person name="Ishida S."/>
            <person name="Jia Q."/>
            <person name="Kakita M."/>
            <person name="Kanazawa T."/>
            <person name="Kawai Y."/>
            <person name="Kawashima T."/>
            <person name="Kennedy M."/>
            <person name="Kinose K."/>
            <person name="Kinoshita T."/>
            <person name="Kohara Y."/>
            <person name="Koide E."/>
            <person name="Komatsu K."/>
            <person name="Kopischke S."/>
            <person name="Kubo M."/>
            <person name="Kyozuka J."/>
            <person name="Lagercrantz U."/>
            <person name="Lin S.S."/>
            <person name="Lindquist E."/>
            <person name="Lipzen A.M."/>
            <person name="Lu C."/>
            <person name="Luna E.D."/>
            <person name="Martienssen R.A."/>
            <person name="Minamino N."/>
            <person name="Mizutani M."/>
            <person name="Mizutani M."/>
            <person name="Mochizuki N."/>
            <person name="Monte I."/>
            <person name="Mosher R."/>
            <person name="Nagasaki H."/>
            <person name="Nakagami H."/>
            <person name="Naramoto S."/>
            <person name="Nishitani K."/>
            <person name="Ohtani M."/>
            <person name="Okamoto T."/>
            <person name="Okumura M."/>
            <person name="Phillips J."/>
            <person name="Pollak B."/>
            <person name="Reinders A."/>
            <person name="Roevekamp M."/>
            <person name="Sano R."/>
            <person name="Sawa S."/>
            <person name="Schmid M.W."/>
            <person name="Shirakawa M."/>
            <person name="Solano R."/>
            <person name="Spunde A."/>
            <person name="Suetsugu N."/>
            <person name="Sugano S."/>
            <person name="Sugiyama A."/>
            <person name="Sun R."/>
            <person name="Suzuki Y."/>
            <person name="Takenaka M."/>
            <person name="Takezawa D."/>
            <person name="Tomogane H."/>
            <person name="Tsuzuki M."/>
            <person name="Ueda T."/>
            <person name="Umeda M."/>
            <person name="Ward J.M."/>
            <person name="Watanabe Y."/>
            <person name="Yazaki K."/>
            <person name="Yokoyama R."/>
            <person name="Yoshitake Y."/>
            <person name="Yotsui I."/>
            <person name="Zachgo S."/>
            <person name="Schmutz J."/>
        </authorList>
    </citation>
    <scope>NUCLEOTIDE SEQUENCE [LARGE SCALE GENOMIC DNA]</scope>
    <source>
        <strain evidence="7">Tak-1</strain>
    </source>
</reference>
<evidence type="ECO:0000256" key="3">
    <source>
        <dbReference type="ARBA" id="ARBA00022968"/>
    </source>
</evidence>
<dbReference type="GO" id="GO:0016757">
    <property type="term" value="F:glycosyltransferase activity"/>
    <property type="evidence" value="ECO:0007669"/>
    <property type="project" value="EnsemblPlants"/>
</dbReference>
<dbReference type="EMBL" id="KZ772798">
    <property type="protein sequence ID" value="PTQ30338.1"/>
    <property type="molecule type" value="Genomic_DNA"/>
</dbReference>
<dbReference type="InterPro" id="IPR000742">
    <property type="entry name" value="EGF"/>
</dbReference>
<dbReference type="AlphaFoldDB" id="A0A2R6W903"/>
<name>A0A2R6W903_MARPO</name>
<evidence type="ECO:0000256" key="5">
    <source>
        <dbReference type="PROSITE-ProRule" id="PRU00076"/>
    </source>
</evidence>
<proteinExistence type="inferred from homology"/>
<dbReference type="Pfam" id="PF03016">
    <property type="entry name" value="Exostosin_GT47"/>
    <property type="match status" value="1"/>
</dbReference>
<dbReference type="Pfam" id="PF23106">
    <property type="entry name" value="EGF_Teneurin"/>
    <property type="match status" value="1"/>
</dbReference>
<gene>
    <name evidence="7" type="ORF">MARPO_0126s0040</name>
</gene>
<dbReference type="PANTHER" id="PTHR11062:SF268">
    <property type="entry name" value="FAMILY PROTEIN, PUTATIVE, EXPRESSED-RELATED"/>
    <property type="match status" value="1"/>
</dbReference>
<dbReference type="PROSITE" id="PS00022">
    <property type="entry name" value="EGF_1"/>
    <property type="match status" value="1"/>
</dbReference>
<feature type="disulfide bond" evidence="5">
    <location>
        <begin position="173"/>
        <end position="183"/>
    </location>
</feature>
<sequence>MQRLSSLSLWHRVVGLTLVFIALLYLVDLTVVPIESKSQYFRFNPFSSRDDTSCYGNLSKSGNLEHLSNLAESPKQLSNEITENAADSVGRRPGGPSKPAINGISNKFADDTGGLPVQELLHVTEINSGETAEVPTTSHYHNSTWKPEIGYWLEKCGEAAPFLVPEQFANRVCEHKCQGRGVCNHDFGECRCYHGYTGRGCEVEQQFVCSDNETEKWTAIYGSWRVSICGAYCDKKLSFCYCGEGTKYPQRPVAESCGFSMRDDRVDWDAPDPSIFSNDNESIGWCNLSIQDLDKFEKKPNCGCIYDGTGGDLCEVPVESFCINQCSGNGRCRGGSCACVEGWHGIDCSIPSSLSSLQRWPHWLRPGVLKMTDVSESWQQETLEVVVERRRPLIYVYELPAKFNSHLLEGRHYRNHCVNRIYDLDNRTIWIDDLYGSEVAILESLLSSAYRTSNAEEADFFYVPVLGACAIIRADEAPHMNIQTDFLGLRTYFSGELYREAFEYIRDTYPYWDQTEGRDHMWLFPWDEGACAAPKEIWNSMMLVHWGNTNSKHNYSTTAYSADSWNDIPSEWRGNHPCYDPAKDLVLPAWKVPDPTFFSIKPWARTRKERPTLFYFNGNLGDMYEGRPEAEYSMGLRQRLAEEFGSHPNKNLTAGRQTAPDVTVVSTRSESYGMELSQSRFCGVLPGDGWSGRMEDSILHGCIPVIIQDGIHLPFESVLNYDEFSLRVAERDLPQLITILRNVTESRVDSMLSAIQGLWQRFTYISAVQLEGKREIQKHGEAYADWIQQYMNASGDDAFSTFIQVLHFKLYNRTWTKTTTNIDSEDFSRKDYCSKKIPL</sequence>
<dbReference type="EMBL" id="KZ772798">
    <property type="protein sequence ID" value="PTQ30336.1"/>
    <property type="molecule type" value="Genomic_DNA"/>
</dbReference>
<accession>A0A2R6W903</accession>
<dbReference type="OrthoDB" id="1924787at2759"/>
<keyword evidence="5" id="KW-0245">EGF-like domain</keyword>
<dbReference type="GO" id="GO:0080147">
    <property type="term" value="P:root hair cell development"/>
    <property type="evidence" value="ECO:0007669"/>
    <property type="project" value="EnsemblPlants"/>
</dbReference>
<comment type="similarity">
    <text evidence="2">Belongs to the glycosyltransferase 47 family.</text>
</comment>
<evidence type="ECO:0000256" key="2">
    <source>
        <dbReference type="ARBA" id="ARBA00010271"/>
    </source>
</evidence>
<keyword evidence="8" id="KW-1185">Reference proteome</keyword>
<dbReference type="Gramene" id="Mp4g19540.1">
    <property type="protein sequence ID" value="Mp4g19540.1.cds"/>
    <property type="gene ID" value="Mp4g19540"/>
</dbReference>
<evidence type="ECO:0000313" key="7">
    <source>
        <dbReference type="EMBL" id="PTQ30337.1"/>
    </source>
</evidence>
<dbReference type="GO" id="GO:0000139">
    <property type="term" value="C:Golgi membrane"/>
    <property type="evidence" value="ECO:0007669"/>
    <property type="project" value="UniProtKB-SubCell"/>
</dbReference>
<keyword evidence="3" id="KW-0735">Signal-anchor</keyword>
<keyword evidence="5" id="KW-1015">Disulfide bond</keyword>
<organism evidence="7 8">
    <name type="scientific">Marchantia polymorpha</name>
    <name type="common">Common liverwort</name>
    <name type="synonym">Marchantia aquatica</name>
    <dbReference type="NCBI Taxonomy" id="3197"/>
    <lineage>
        <taxon>Eukaryota</taxon>
        <taxon>Viridiplantae</taxon>
        <taxon>Streptophyta</taxon>
        <taxon>Embryophyta</taxon>
        <taxon>Marchantiophyta</taxon>
        <taxon>Marchantiopsida</taxon>
        <taxon>Marchantiidae</taxon>
        <taxon>Marchantiales</taxon>
        <taxon>Marchantiaceae</taxon>
        <taxon>Marchantia</taxon>
    </lineage>
</organism>
<dbReference type="PANTHER" id="PTHR11062">
    <property type="entry name" value="EXOSTOSIN HEPARAN SULFATE GLYCOSYLTRANSFERASE -RELATED"/>
    <property type="match status" value="1"/>
</dbReference>
<comment type="caution">
    <text evidence="5">Lacks conserved residue(s) required for the propagation of feature annotation.</text>
</comment>
<evidence type="ECO:0000256" key="1">
    <source>
        <dbReference type="ARBA" id="ARBA00004323"/>
    </source>
</evidence>
<dbReference type="EMBL" id="KZ772798">
    <property type="protein sequence ID" value="PTQ30337.1"/>
    <property type="molecule type" value="Genomic_DNA"/>
</dbReference>
<dbReference type="InterPro" id="IPR040911">
    <property type="entry name" value="Exostosin_GT47"/>
</dbReference>
<dbReference type="PROSITE" id="PS01186">
    <property type="entry name" value="EGF_2"/>
    <property type="match status" value="2"/>
</dbReference>
<evidence type="ECO:0000259" key="6">
    <source>
        <dbReference type="PROSITE" id="PS50026"/>
    </source>
</evidence>